<protein>
    <recommendedName>
        <fullName evidence="3">Lincosamide nucleotidyltransferase A/C/D/E</fullName>
    </recommendedName>
</protein>
<evidence type="ECO:0008006" key="3">
    <source>
        <dbReference type="Google" id="ProtNLM"/>
    </source>
</evidence>
<reference evidence="1 2" key="1">
    <citation type="submission" date="2015-06" db="EMBL/GenBank/DDBJ databases">
        <authorList>
            <person name="Wibberg Daniel"/>
        </authorList>
    </citation>
    <scope>NUCLEOTIDE SEQUENCE [LARGE SCALE GENOMIC DNA]</scope>
    <source>
        <strain evidence="1 2">T3/55T</strain>
    </source>
</reference>
<evidence type="ECO:0000313" key="2">
    <source>
        <dbReference type="Proteomes" id="UP000236497"/>
    </source>
</evidence>
<accession>A0A0H5SEP3</accession>
<proteinExistence type="predicted"/>
<dbReference type="Proteomes" id="UP000236497">
    <property type="component" value="Unassembled WGS sequence"/>
</dbReference>
<dbReference type="SUPFAM" id="SSF81301">
    <property type="entry name" value="Nucleotidyltransferase"/>
    <property type="match status" value="1"/>
</dbReference>
<name>A0A0H5SEP3_HERHM</name>
<dbReference type="InterPro" id="IPR019646">
    <property type="entry name" value="Aminoglyc_AdlTrfase"/>
</dbReference>
<dbReference type="InterPro" id="IPR043519">
    <property type="entry name" value="NT_sf"/>
</dbReference>
<dbReference type="Pfam" id="PF10706">
    <property type="entry name" value="Aminoglyc_resit"/>
    <property type="match status" value="1"/>
</dbReference>
<dbReference type="OrthoDB" id="9800567at2"/>
<sequence length="164" mass="18881">MVSKTDAIEIITYAEENGINIWIDGGWGVDALLEEETRVHNDIDLFVEESNSKKFIEILKENGFAEVIEAYTTTSHKVYKDSKGRIIDLHIFKFNEQGYIVFEGEAYPPEVFSGIGKIGDKMVRCIDAEYQVLFHLGYEHDENDVHDVKLLCERFNIPIPSEYK</sequence>
<dbReference type="Gene3D" id="3.30.460.40">
    <property type="match status" value="1"/>
</dbReference>
<organism evidence="1 2">
    <name type="scientific">Herbinix hemicellulosilytica</name>
    <dbReference type="NCBI Taxonomy" id="1564487"/>
    <lineage>
        <taxon>Bacteria</taxon>
        <taxon>Bacillati</taxon>
        <taxon>Bacillota</taxon>
        <taxon>Clostridia</taxon>
        <taxon>Lachnospirales</taxon>
        <taxon>Lachnospiraceae</taxon>
        <taxon>Herbinix</taxon>
    </lineage>
</organism>
<keyword evidence="2" id="KW-1185">Reference proteome</keyword>
<gene>
    <name evidence="1" type="ORF">HHT355_0685</name>
</gene>
<dbReference type="EMBL" id="CVTD020000009">
    <property type="protein sequence ID" value="CRZ33889.1"/>
    <property type="molecule type" value="Genomic_DNA"/>
</dbReference>
<evidence type="ECO:0000313" key="1">
    <source>
        <dbReference type="EMBL" id="CRZ33889.1"/>
    </source>
</evidence>
<dbReference type="AlphaFoldDB" id="A0A0H5SEP3"/>
<dbReference type="RefSeq" id="WP_103202040.1">
    <property type="nucleotide sequence ID" value="NZ_CVTD020000009.1"/>
</dbReference>